<comment type="caution">
    <text evidence="6">The sequence shown here is derived from an EMBL/GenBank/DDBJ whole genome shotgun (WGS) entry which is preliminary data.</text>
</comment>
<protein>
    <recommendedName>
        <fullName evidence="8">Cytochrome P450 monooxygenase</fullName>
    </recommendedName>
</protein>
<dbReference type="PANTHER" id="PTHR24305:SF166">
    <property type="entry name" value="CYTOCHROME P450 12A4, MITOCHONDRIAL-RELATED"/>
    <property type="match status" value="1"/>
</dbReference>
<keyword evidence="2 5" id="KW-0349">Heme</keyword>
<dbReference type="Proteomes" id="UP000224854">
    <property type="component" value="Unassembled WGS sequence"/>
</dbReference>
<keyword evidence="3 5" id="KW-0479">Metal-binding</keyword>
<proteinExistence type="inferred from homology"/>
<dbReference type="InterPro" id="IPR036396">
    <property type="entry name" value="Cyt_P450_sf"/>
</dbReference>
<organism evidence="6 7">
    <name type="scientific">Ophiocordyceps australis</name>
    <dbReference type="NCBI Taxonomy" id="1399860"/>
    <lineage>
        <taxon>Eukaryota</taxon>
        <taxon>Fungi</taxon>
        <taxon>Dikarya</taxon>
        <taxon>Ascomycota</taxon>
        <taxon>Pezizomycotina</taxon>
        <taxon>Sordariomycetes</taxon>
        <taxon>Hypocreomycetidae</taxon>
        <taxon>Hypocreales</taxon>
        <taxon>Ophiocordycipitaceae</taxon>
        <taxon>Ophiocordyceps</taxon>
    </lineage>
</organism>
<dbReference type="SUPFAM" id="SSF48264">
    <property type="entry name" value="Cytochrome P450"/>
    <property type="match status" value="1"/>
</dbReference>
<dbReference type="PRINTS" id="PR00385">
    <property type="entry name" value="P450"/>
</dbReference>
<evidence type="ECO:0008006" key="8">
    <source>
        <dbReference type="Google" id="ProtNLM"/>
    </source>
</evidence>
<dbReference type="CDD" id="cd11069">
    <property type="entry name" value="CYP_FUM15-like"/>
    <property type="match status" value="1"/>
</dbReference>
<dbReference type="EMBL" id="NJEU01001522">
    <property type="protein sequence ID" value="PHH65359.1"/>
    <property type="molecule type" value="Genomic_DNA"/>
</dbReference>
<comment type="similarity">
    <text evidence="1">Belongs to the cytochrome P450 family.</text>
</comment>
<dbReference type="InterPro" id="IPR050121">
    <property type="entry name" value="Cytochrome_P450_monoxygenase"/>
</dbReference>
<name>A0A2C5XAZ4_9HYPO</name>
<dbReference type="PRINTS" id="PR00463">
    <property type="entry name" value="EP450I"/>
</dbReference>
<dbReference type="Gene3D" id="1.10.630.10">
    <property type="entry name" value="Cytochrome P450"/>
    <property type="match status" value="1"/>
</dbReference>
<evidence type="ECO:0000256" key="1">
    <source>
        <dbReference type="ARBA" id="ARBA00010617"/>
    </source>
</evidence>
<evidence type="ECO:0000256" key="3">
    <source>
        <dbReference type="ARBA" id="ARBA00022723"/>
    </source>
</evidence>
<evidence type="ECO:0000313" key="7">
    <source>
        <dbReference type="Proteomes" id="UP000224854"/>
    </source>
</evidence>
<reference evidence="6 7" key="1">
    <citation type="submission" date="2017-06" db="EMBL/GenBank/DDBJ databases">
        <title>Ant-infecting Ophiocordyceps genomes reveal a high diversity of potential behavioral manipulation genes and a possible major role for enterotoxins.</title>
        <authorList>
            <person name="De Bekker C."/>
            <person name="Evans H.C."/>
            <person name="Brachmann A."/>
            <person name="Hughes D.P."/>
        </authorList>
    </citation>
    <scope>NUCLEOTIDE SEQUENCE [LARGE SCALE GENOMIC DNA]</scope>
    <source>
        <strain evidence="6 7">1348a</strain>
    </source>
</reference>
<dbReference type="GO" id="GO:0020037">
    <property type="term" value="F:heme binding"/>
    <property type="evidence" value="ECO:0007669"/>
    <property type="project" value="InterPro"/>
</dbReference>
<dbReference type="GO" id="GO:0004497">
    <property type="term" value="F:monooxygenase activity"/>
    <property type="evidence" value="ECO:0007669"/>
    <property type="project" value="InterPro"/>
</dbReference>
<dbReference type="AlphaFoldDB" id="A0A2C5XAZ4"/>
<evidence type="ECO:0000256" key="2">
    <source>
        <dbReference type="ARBA" id="ARBA00022617"/>
    </source>
</evidence>
<comment type="cofactor">
    <cofactor evidence="5">
        <name>heme</name>
        <dbReference type="ChEBI" id="CHEBI:30413"/>
    </cofactor>
</comment>
<dbReference type="GO" id="GO:0016705">
    <property type="term" value="F:oxidoreductase activity, acting on paired donors, with incorporation or reduction of molecular oxygen"/>
    <property type="evidence" value="ECO:0007669"/>
    <property type="project" value="InterPro"/>
</dbReference>
<dbReference type="InterPro" id="IPR001128">
    <property type="entry name" value="Cyt_P450"/>
</dbReference>
<gene>
    <name evidence="6" type="ORF">CDD82_1678</name>
</gene>
<keyword evidence="7" id="KW-1185">Reference proteome</keyword>
<accession>A0A2C5XAZ4</accession>
<dbReference type="Pfam" id="PF00067">
    <property type="entry name" value="p450"/>
    <property type="match status" value="1"/>
</dbReference>
<feature type="binding site" description="axial binding residue" evidence="5">
    <location>
        <position position="399"/>
    </location>
    <ligand>
        <name>heme</name>
        <dbReference type="ChEBI" id="CHEBI:30413"/>
    </ligand>
    <ligandPart>
        <name>Fe</name>
        <dbReference type="ChEBI" id="CHEBI:18248"/>
    </ligandPart>
</feature>
<keyword evidence="4 5" id="KW-0408">Iron</keyword>
<evidence type="ECO:0000256" key="4">
    <source>
        <dbReference type="ARBA" id="ARBA00023004"/>
    </source>
</evidence>
<dbReference type="GO" id="GO:0005506">
    <property type="term" value="F:iron ion binding"/>
    <property type="evidence" value="ECO:0007669"/>
    <property type="project" value="InterPro"/>
</dbReference>
<sequence>MEHKGVIRYMFLFNRERLLVASPEALSEVLVSKSYDFAKPLATRNMLGPALGNGVLLAEGDEHRMQRRRLNPAFHYRHVRGVYSVFWEKARESVEAMTAACNAAGGEAVLLVNSMASRTTLDIIGLAGMGVDFGSIGNEANALAQTYKKLMEPSWQSFVVMLLGLWLPSGVLRRLPLRRNRDVMEGAQTIRRVCLDMVRDKRMLNGRNKNKMGSDDGAKVEAEADILTVALGSGFSDELLVDQLMTFLAAGHDTTAAALTWATYLMARHRDKQQRLRDEIRANLAPISAADGMGSVTCAEVEGMPYLRAVCNEVLRLFAPVRQTFREAVCDTTIQGLPVRKGTRVVLAPCATNVDPRLWGPDAGDFRPERWLSGDGVDASGGASSNFGFLSFLHGPRSCIAANFARGELACLVAAWVGRFDFALADASMADEANLRFRRTPSAMPLRGMPLRTRVVEGW</sequence>
<evidence type="ECO:0000256" key="5">
    <source>
        <dbReference type="PIRSR" id="PIRSR602401-1"/>
    </source>
</evidence>
<dbReference type="PANTHER" id="PTHR24305">
    <property type="entry name" value="CYTOCHROME P450"/>
    <property type="match status" value="1"/>
</dbReference>
<dbReference type="OrthoDB" id="1470350at2759"/>
<evidence type="ECO:0000313" key="6">
    <source>
        <dbReference type="EMBL" id="PHH65359.1"/>
    </source>
</evidence>
<dbReference type="InterPro" id="IPR002401">
    <property type="entry name" value="Cyt_P450_E_grp-I"/>
</dbReference>